<evidence type="ECO:0000313" key="3">
    <source>
        <dbReference type="Proteomes" id="UP001642484"/>
    </source>
</evidence>
<gene>
    <name evidence="2" type="ORF">CCMP2556_LOCUS48080</name>
</gene>
<organism evidence="2 3">
    <name type="scientific">Durusdinium trenchii</name>
    <dbReference type="NCBI Taxonomy" id="1381693"/>
    <lineage>
        <taxon>Eukaryota</taxon>
        <taxon>Sar</taxon>
        <taxon>Alveolata</taxon>
        <taxon>Dinophyceae</taxon>
        <taxon>Suessiales</taxon>
        <taxon>Symbiodiniaceae</taxon>
        <taxon>Durusdinium</taxon>
    </lineage>
</organism>
<dbReference type="EMBL" id="CAXAMN010026306">
    <property type="protein sequence ID" value="CAK9102104.1"/>
    <property type="molecule type" value="Genomic_DNA"/>
</dbReference>
<proteinExistence type="predicted"/>
<keyword evidence="3" id="KW-1185">Reference proteome</keyword>
<evidence type="ECO:0000256" key="1">
    <source>
        <dbReference type="SAM" id="SignalP"/>
    </source>
</evidence>
<name>A0ABP0RNA4_9DINO</name>
<reference evidence="2 3" key="1">
    <citation type="submission" date="2024-02" db="EMBL/GenBank/DDBJ databases">
        <authorList>
            <person name="Chen Y."/>
            <person name="Shah S."/>
            <person name="Dougan E. K."/>
            <person name="Thang M."/>
            <person name="Chan C."/>
        </authorList>
    </citation>
    <scope>NUCLEOTIDE SEQUENCE [LARGE SCALE GENOMIC DNA]</scope>
</reference>
<feature type="signal peptide" evidence="1">
    <location>
        <begin position="1"/>
        <end position="16"/>
    </location>
</feature>
<comment type="caution">
    <text evidence="2">The sequence shown here is derived from an EMBL/GenBank/DDBJ whole genome shotgun (WGS) entry which is preliminary data.</text>
</comment>
<evidence type="ECO:0000313" key="2">
    <source>
        <dbReference type="EMBL" id="CAK9102104.1"/>
    </source>
</evidence>
<feature type="chain" id="PRO_5046852645" evidence="1">
    <location>
        <begin position="17"/>
        <end position="323"/>
    </location>
</feature>
<dbReference type="Proteomes" id="UP001642484">
    <property type="component" value="Unassembled WGS sequence"/>
</dbReference>
<accession>A0ABP0RNA4</accession>
<sequence>MRVAAVASLIPTVASAFTCPGSWSPVHAWAEVEASVNASCQDVMQEIKARVTGEWHDPHNGGTYSLQHEGPLRFDLERVTGNKLFTDKMIFEFVDRANSFPSCEINACSESQIFSIKDFSTNYCNLRNLYCGKGDGCVPVLHDFHSYELDVETSKFAGKDKDACIVEPETERTTPMLRATPQTQDVLLGATVDETLACISDNCPLDEFTLQPKPSCVLGNCTSNLAKCLFSSSCRHGVMCELKCTEPLAKTAEAEHFSSLMECMRVHCPGFPPEKTCAALHCGVEAASCAVHSKCRHALECADKCVPGKYAAALAAMPRETII</sequence>
<protein>
    <submittedName>
        <fullName evidence="2">Uncharacterized protein</fullName>
    </submittedName>
</protein>
<keyword evidence="1" id="KW-0732">Signal</keyword>